<evidence type="ECO:0000256" key="2">
    <source>
        <dbReference type="ARBA" id="ARBA00022448"/>
    </source>
</evidence>
<dbReference type="GO" id="GO:0045271">
    <property type="term" value="C:respiratory chain complex I"/>
    <property type="evidence" value="ECO:0007669"/>
    <property type="project" value="TreeGrafter"/>
</dbReference>
<dbReference type="AlphaFoldDB" id="A0A8J7YNV0"/>
<dbReference type="Proteomes" id="UP000716004">
    <property type="component" value="Unassembled WGS sequence"/>
</dbReference>
<dbReference type="GO" id="GO:0015990">
    <property type="term" value="P:electron transport coupled proton transport"/>
    <property type="evidence" value="ECO:0007669"/>
    <property type="project" value="TreeGrafter"/>
</dbReference>
<dbReference type="EMBL" id="JAHEAC010000021">
    <property type="protein sequence ID" value="MBX8643815.1"/>
    <property type="molecule type" value="Genomic_DNA"/>
</dbReference>
<dbReference type="GO" id="GO:0046872">
    <property type="term" value="F:metal ion binding"/>
    <property type="evidence" value="ECO:0007669"/>
    <property type="project" value="UniProtKB-KW"/>
</dbReference>
<proteinExistence type="inferred from homology"/>
<dbReference type="InterPro" id="IPR006138">
    <property type="entry name" value="NADH_UQ_OxRdtase_20Kd_su"/>
</dbReference>
<name>A0A8J7YNV0_9ARCH</name>
<dbReference type="Gene3D" id="3.40.50.12280">
    <property type="match status" value="1"/>
</dbReference>
<dbReference type="GO" id="GO:0008137">
    <property type="term" value="F:NADH dehydrogenase (ubiquinone) activity"/>
    <property type="evidence" value="ECO:0007669"/>
    <property type="project" value="InterPro"/>
</dbReference>
<keyword evidence="5" id="KW-0004">4Fe-4S</keyword>
<feature type="domain" description="NADH:ubiquinone oxidoreductase-like 20kDa subunit" evidence="6">
    <location>
        <begin position="47"/>
        <end position="156"/>
    </location>
</feature>
<evidence type="ECO:0000256" key="3">
    <source>
        <dbReference type="ARBA" id="ARBA00022967"/>
    </source>
</evidence>
<evidence type="ECO:0000313" key="8">
    <source>
        <dbReference type="EMBL" id="MBX8643815.1"/>
    </source>
</evidence>
<keyword evidence="5" id="KW-0479">Metal-binding</keyword>
<dbReference type="SUPFAM" id="SSF56770">
    <property type="entry name" value="HydA/Nqo6-like"/>
    <property type="match status" value="1"/>
</dbReference>
<dbReference type="GO" id="GO:0016491">
    <property type="term" value="F:oxidoreductase activity"/>
    <property type="evidence" value="ECO:0007669"/>
    <property type="project" value="UniProtKB-KW"/>
</dbReference>
<dbReference type="PROSITE" id="PS01150">
    <property type="entry name" value="COMPLEX1_20K"/>
    <property type="match status" value="1"/>
</dbReference>
<dbReference type="GO" id="GO:0009060">
    <property type="term" value="P:aerobic respiration"/>
    <property type="evidence" value="ECO:0007669"/>
    <property type="project" value="TreeGrafter"/>
</dbReference>
<dbReference type="FunFam" id="3.40.50.12280:FF:000002">
    <property type="entry name" value="NADH-quinone oxidoreductase subunit B"/>
    <property type="match status" value="1"/>
</dbReference>
<organism evidence="8 9">
    <name type="scientific">Candidatus Sysuiplasma superficiale</name>
    <dbReference type="NCBI Taxonomy" id="2823368"/>
    <lineage>
        <taxon>Archaea</taxon>
        <taxon>Methanobacteriati</taxon>
        <taxon>Thermoplasmatota</taxon>
        <taxon>Thermoplasmata</taxon>
        <taxon>Candidatus Sysuiplasmatales</taxon>
        <taxon>Candidatus Sysuiplasmataceae</taxon>
        <taxon>Candidatus Sysuiplasma</taxon>
    </lineage>
</organism>
<keyword evidence="5" id="KW-0408">Iron</keyword>
<evidence type="ECO:0000313" key="7">
    <source>
        <dbReference type="EMBL" id="MBX8631140.1"/>
    </source>
</evidence>
<keyword evidence="2" id="KW-0813">Transport</keyword>
<dbReference type="Pfam" id="PF01058">
    <property type="entry name" value="Oxidored_q6"/>
    <property type="match status" value="1"/>
</dbReference>
<keyword evidence="4 5" id="KW-0520">NAD</keyword>
<evidence type="ECO:0000313" key="9">
    <source>
        <dbReference type="Proteomes" id="UP000750197"/>
    </source>
</evidence>
<evidence type="ECO:0000256" key="1">
    <source>
        <dbReference type="ARBA" id="ARBA00009173"/>
    </source>
</evidence>
<dbReference type="PANTHER" id="PTHR11995:SF14">
    <property type="entry name" value="NADH DEHYDROGENASE [UBIQUINONE] IRON-SULFUR PROTEIN 7, MITOCHONDRIAL"/>
    <property type="match status" value="1"/>
</dbReference>
<dbReference type="InterPro" id="IPR006137">
    <property type="entry name" value="NADH_UbQ_OxRdtase-like_20kDa"/>
</dbReference>
<sequence>MQWSSEVAEMVRKRQEATHARTNKLTGTVFNWAARNALYPLHFGIACCAIEMAAAAAPRFDIERLGVIFWNSPRQCDVLLLNGWISMKLKPVLVRLYEQMPYPKWVICMGECTISGGPWWDSYNIVRGADTFLPVDIYIPGCPPRPEALLDGFLKLQKKIRSEKEKYMLPH</sequence>
<protein>
    <submittedName>
        <fullName evidence="8">NADH-quinone oxidoreductase subunit NuoB</fullName>
        <ecNumber evidence="8">1.6.5.11</ecNumber>
    </submittedName>
</protein>
<comment type="similarity">
    <text evidence="1 5">Belongs to the complex I 20 kDa subunit family.</text>
</comment>
<dbReference type="Proteomes" id="UP000750197">
    <property type="component" value="Unassembled WGS sequence"/>
</dbReference>
<dbReference type="PANTHER" id="PTHR11995">
    <property type="entry name" value="NADH DEHYDROGENASE"/>
    <property type="match status" value="1"/>
</dbReference>
<evidence type="ECO:0000256" key="5">
    <source>
        <dbReference type="RuleBase" id="RU004464"/>
    </source>
</evidence>
<dbReference type="NCBIfam" id="TIGR01957">
    <property type="entry name" value="nuoB_fam"/>
    <property type="match status" value="1"/>
</dbReference>
<evidence type="ECO:0000259" key="6">
    <source>
        <dbReference type="Pfam" id="PF01058"/>
    </source>
</evidence>
<keyword evidence="5" id="KW-0411">Iron-sulfur</keyword>
<dbReference type="EMBL" id="JAGVSJ010000002">
    <property type="protein sequence ID" value="MBX8631140.1"/>
    <property type="molecule type" value="Genomic_DNA"/>
</dbReference>
<dbReference type="GO" id="GO:0051539">
    <property type="term" value="F:4 iron, 4 sulfur cluster binding"/>
    <property type="evidence" value="ECO:0007669"/>
    <property type="project" value="UniProtKB-KW"/>
</dbReference>
<keyword evidence="3" id="KW-1278">Translocase</keyword>
<dbReference type="EC" id="1.6.5.11" evidence="8"/>
<gene>
    <name evidence="8" type="primary">nuoB</name>
    <name evidence="7" type="ORF">J9259_01260</name>
    <name evidence="8" type="ORF">KIY12_03715</name>
</gene>
<dbReference type="NCBIfam" id="NF005012">
    <property type="entry name" value="PRK06411.1"/>
    <property type="match status" value="1"/>
</dbReference>
<reference evidence="8" key="1">
    <citation type="submission" date="2021-05" db="EMBL/GenBank/DDBJ databases">
        <title>Genomic insights into ecological role and evolution of a novel Thermoplasmata order Candidatus Sysuiplasmatales.</title>
        <authorList>
            <person name="Yuan Y."/>
        </authorList>
    </citation>
    <scope>NUCLEOTIDE SEQUENCE</scope>
    <source>
        <strain evidence="8">TUT19-bin139</strain>
        <strain evidence="7">YP2-bin.285</strain>
    </source>
</reference>
<keyword evidence="8" id="KW-0560">Oxidoreductase</keyword>
<comment type="caution">
    <text evidence="8">The sequence shown here is derived from an EMBL/GenBank/DDBJ whole genome shotgun (WGS) entry which is preliminary data.</text>
</comment>
<evidence type="ECO:0000256" key="4">
    <source>
        <dbReference type="ARBA" id="ARBA00023027"/>
    </source>
</evidence>
<dbReference type="GO" id="GO:0048038">
    <property type="term" value="F:quinone binding"/>
    <property type="evidence" value="ECO:0007669"/>
    <property type="project" value="InterPro"/>
</dbReference>
<accession>A0A8J7YNV0</accession>